<dbReference type="Gene3D" id="3.90.1150.10">
    <property type="entry name" value="Aspartate Aminotransferase, domain 1"/>
    <property type="match status" value="2"/>
</dbReference>
<evidence type="ECO:0000313" key="3">
    <source>
        <dbReference type="EMBL" id="CUH93565.1"/>
    </source>
</evidence>
<dbReference type="PANTHER" id="PTHR42691">
    <property type="entry name" value="ASPARTATE AMINOTRANSFERASE YHDR-RELATED"/>
    <property type="match status" value="1"/>
</dbReference>
<comment type="similarity">
    <text evidence="1">Belongs to the class-I pyridoxal-phosphate-dependent aminotransferase family.</text>
</comment>
<reference evidence="4" key="1">
    <citation type="submission" date="2015-09" db="EMBL/GenBank/DDBJ databases">
        <authorList>
            <person name="Wibberg D."/>
        </authorList>
    </citation>
    <scope>NUCLEOTIDE SEQUENCE [LARGE SCALE GENOMIC DNA]</scope>
    <source>
        <strain evidence="4">SD1D</strain>
    </source>
</reference>
<dbReference type="Pfam" id="PF00155">
    <property type="entry name" value="Aminotran_1_2"/>
    <property type="match status" value="1"/>
</dbReference>
<keyword evidence="4" id="KW-1185">Reference proteome</keyword>
<protein>
    <recommendedName>
        <fullName evidence="1">Aminotransferase</fullName>
        <ecNumber evidence="1">2.6.1.-</ecNumber>
    </recommendedName>
</protein>
<organism evidence="3 4">
    <name type="scientific">Herbinix luporum</name>
    <dbReference type="NCBI Taxonomy" id="1679721"/>
    <lineage>
        <taxon>Bacteria</taxon>
        <taxon>Bacillati</taxon>
        <taxon>Bacillota</taxon>
        <taxon>Clostridia</taxon>
        <taxon>Lachnospirales</taxon>
        <taxon>Lachnospiraceae</taxon>
        <taxon>Herbinix</taxon>
    </lineage>
</organism>
<evidence type="ECO:0000256" key="1">
    <source>
        <dbReference type="RuleBase" id="RU000481"/>
    </source>
</evidence>
<keyword evidence="1" id="KW-0032">Aminotransferase</keyword>
<dbReference type="CDD" id="cd00609">
    <property type="entry name" value="AAT_like"/>
    <property type="match status" value="1"/>
</dbReference>
<sequence>MISDKMKAFVNSSSAIRAMFEEGKRLAEIYGAENVYDFSLGNPSVEPPSEIKEALIEVLNEENPNMVHGYMNNSGYEDVREKIALSLNKRFDTNFGLENIIMTVGAAGGLNVILKSLLNPGDEVITFAPFFGEYRNYVSNYDGHLVIVPPNCETFQPDLEEFEKSITAKTKAVIINSPNNPTGVVYSEDTICKLAKILNRKQQEYNKSIYLISDEPYRELVYDDLEVPYLTKYYDNTIVGYSYSKSLSLPGERIGYLVIPGEVDIYEDLVAAANVATRILGFVNAPSLIQRAVAKCLEAKVDVEIYNRNRELLYNNLVSYGYECVKPQGAFYLFVKALEQDDKKFAQEAKKHNILIVPGSAFGCPGYVRIAYCVDYEMIKRALPGFEKLAKEYGR</sequence>
<dbReference type="GO" id="GO:0008483">
    <property type="term" value="F:transaminase activity"/>
    <property type="evidence" value="ECO:0007669"/>
    <property type="project" value="UniProtKB-KW"/>
</dbReference>
<gene>
    <name evidence="3" type="ORF">SD1D_2029</name>
</gene>
<dbReference type="OrthoDB" id="9802328at2"/>
<dbReference type="InterPro" id="IPR015421">
    <property type="entry name" value="PyrdxlP-dep_Trfase_major"/>
</dbReference>
<dbReference type="RefSeq" id="WP_058258801.1">
    <property type="nucleotide sequence ID" value="NZ_DUPS01000058.1"/>
</dbReference>
<dbReference type="Gene3D" id="3.40.640.10">
    <property type="entry name" value="Type I PLP-dependent aspartate aminotransferase-like (Major domain)"/>
    <property type="match status" value="1"/>
</dbReference>
<dbReference type="PROSITE" id="PS00105">
    <property type="entry name" value="AA_TRANSFER_CLASS_1"/>
    <property type="match status" value="1"/>
</dbReference>
<dbReference type="InterPro" id="IPR015422">
    <property type="entry name" value="PyrdxlP-dep_Trfase_small"/>
</dbReference>
<dbReference type="AlphaFoldDB" id="A0A0K8J7N7"/>
<evidence type="ECO:0000259" key="2">
    <source>
        <dbReference type="Pfam" id="PF00155"/>
    </source>
</evidence>
<evidence type="ECO:0000313" key="4">
    <source>
        <dbReference type="Proteomes" id="UP000196053"/>
    </source>
</evidence>
<dbReference type="GO" id="GO:0030170">
    <property type="term" value="F:pyridoxal phosphate binding"/>
    <property type="evidence" value="ECO:0007669"/>
    <property type="project" value="InterPro"/>
</dbReference>
<dbReference type="NCBIfam" id="NF005305">
    <property type="entry name" value="PRK06836.1"/>
    <property type="match status" value="1"/>
</dbReference>
<comment type="cofactor">
    <cofactor evidence="1">
        <name>pyridoxal 5'-phosphate</name>
        <dbReference type="ChEBI" id="CHEBI:597326"/>
    </cofactor>
</comment>
<keyword evidence="1" id="KW-0808">Transferase</keyword>
<accession>A0A0K8J7N7</accession>
<dbReference type="InterPro" id="IPR004838">
    <property type="entry name" value="NHTrfase_class1_PyrdxlP-BS"/>
</dbReference>
<dbReference type="PANTHER" id="PTHR42691:SF1">
    <property type="entry name" value="ASPARTATE AMINOTRANSFERASE YHDR-RELATED"/>
    <property type="match status" value="1"/>
</dbReference>
<dbReference type="InterPro" id="IPR015424">
    <property type="entry name" value="PyrdxlP-dep_Trfase"/>
</dbReference>
<dbReference type="InterPro" id="IPR004839">
    <property type="entry name" value="Aminotransferase_I/II_large"/>
</dbReference>
<dbReference type="KEGG" id="hsd:SD1D_2029"/>
<proteinExistence type="inferred from homology"/>
<dbReference type="EC" id="2.6.1.-" evidence="1"/>
<dbReference type="EMBL" id="LN879430">
    <property type="protein sequence ID" value="CUH93565.1"/>
    <property type="molecule type" value="Genomic_DNA"/>
</dbReference>
<name>A0A0K8J7N7_9FIRM</name>
<dbReference type="Proteomes" id="UP000196053">
    <property type="component" value="Chromosome I"/>
</dbReference>
<feature type="domain" description="Aminotransferase class I/classII large" evidence="2">
    <location>
        <begin position="34"/>
        <end position="383"/>
    </location>
</feature>
<dbReference type="SUPFAM" id="SSF53383">
    <property type="entry name" value="PLP-dependent transferases"/>
    <property type="match status" value="1"/>
</dbReference>